<dbReference type="AlphaFoldDB" id="A0A915ICF0"/>
<reference evidence="2" key="1">
    <citation type="submission" date="2022-11" db="UniProtKB">
        <authorList>
            <consortium name="WormBaseParasite"/>
        </authorList>
    </citation>
    <scope>IDENTIFICATION</scope>
</reference>
<evidence type="ECO:0000313" key="2">
    <source>
        <dbReference type="WBParaSite" id="nRc.2.0.1.t11577-RA"/>
    </source>
</evidence>
<dbReference type="Proteomes" id="UP000887565">
    <property type="component" value="Unplaced"/>
</dbReference>
<sequence length="273" mass="29893">MLPAAPEPSNDELLKMTIFDLNMPKLPTTVPTSAPTEPPAAADLTVSATQINDLIKLTFDNILSLASVPLEEWMPVQPIAMDTEMNTPTLDQTLTNILEETKTDNVTIVDIVLPVPTMDVVLPAPAMDPSIYLATPTMVPGPLIITTIATARYIPPVRFSTQIISDTQWNALAAALKAYNFLPPPPGMLFPEHCWRDYPQAFQDQIWQLLLQLTTPAPAAPQHLPSVQMAPIVAQSAPLRMAMQLLQQFLWMLNCCSHQAPQPLTLISQTGSV</sequence>
<organism evidence="1 2">
    <name type="scientific">Romanomermis culicivorax</name>
    <name type="common">Nematode worm</name>
    <dbReference type="NCBI Taxonomy" id="13658"/>
    <lineage>
        <taxon>Eukaryota</taxon>
        <taxon>Metazoa</taxon>
        <taxon>Ecdysozoa</taxon>
        <taxon>Nematoda</taxon>
        <taxon>Enoplea</taxon>
        <taxon>Dorylaimia</taxon>
        <taxon>Mermithida</taxon>
        <taxon>Mermithoidea</taxon>
        <taxon>Mermithidae</taxon>
        <taxon>Romanomermis</taxon>
    </lineage>
</organism>
<protein>
    <submittedName>
        <fullName evidence="2">Uncharacterized protein</fullName>
    </submittedName>
</protein>
<evidence type="ECO:0000313" key="1">
    <source>
        <dbReference type="Proteomes" id="UP000887565"/>
    </source>
</evidence>
<name>A0A915ICF0_ROMCU</name>
<keyword evidence="1" id="KW-1185">Reference proteome</keyword>
<accession>A0A915ICF0</accession>
<proteinExistence type="predicted"/>
<dbReference type="WBParaSite" id="nRc.2.0.1.t11577-RA">
    <property type="protein sequence ID" value="nRc.2.0.1.t11577-RA"/>
    <property type="gene ID" value="nRc.2.0.1.g11577"/>
</dbReference>